<dbReference type="AlphaFoldDB" id="A0A498CLH0"/>
<gene>
    <name evidence="1" type="ORF">BCL79_1856</name>
</gene>
<proteinExistence type="predicted"/>
<organism evidence="1 2">
    <name type="scientific">Stenotrophomonas rhizophila</name>
    <dbReference type="NCBI Taxonomy" id="216778"/>
    <lineage>
        <taxon>Bacteria</taxon>
        <taxon>Pseudomonadati</taxon>
        <taxon>Pseudomonadota</taxon>
        <taxon>Gammaproteobacteria</taxon>
        <taxon>Lysobacterales</taxon>
        <taxon>Lysobacteraceae</taxon>
        <taxon>Stenotrophomonas</taxon>
    </lineage>
</organism>
<dbReference type="RefSeq" id="WP_121040205.1">
    <property type="nucleotide sequence ID" value="NZ_RCDC01000004.1"/>
</dbReference>
<comment type="caution">
    <text evidence="1">The sequence shown here is derived from an EMBL/GenBank/DDBJ whole genome shotgun (WGS) entry which is preliminary data.</text>
</comment>
<protein>
    <recommendedName>
        <fullName evidence="3">DUF4145 domain-containing protein</fullName>
    </recommendedName>
</protein>
<evidence type="ECO:0000313" key="1">
    <source>
        <dbReference type="EMBL" id="RLK57450.1"/>
    </source>
</evidence>
<evidence type="ECO:0008006" key="3">
    <source>
        <dbReference type="Google" id="ProtNLM"/>
    </source>
</evidence>
<reference evidence="1 2" key="1">
    <citation type="submission" date="2018-10" db="EMBL/GenBank/DDBJ databases">
        <title>Comparative analysis of microorganisms from saline springs in Andes Mountain Range, Colombia.</title>
        <authorList>
            <person name="Rubin E."/>
        </authorList>
    </citation>
    <scope>NUCLEOTIDE SEQUENCE [LARGE SCALE GENOMIC DNA]</scope>
    <source>
        <strain evidence="1 2">USBA GBX 843</strain>
    </source>
</reference>
<dbReference type="Proteomes" id="UP000274786">
    <property type="component" value="Unassembled WGS sequence"/>
</dbReference>
<accession>A0A498CLH0</accession>
<dbReference type="OrthoDB" id="1435962at2"/>
<evidence type="ECO:0000313" key="2">
    <source>
        <dbReference type="Proteomes" id="UP000274786"/>
    </source>
</evidence>
<dbReference type="EMBL" id="RCDC01000004">
    <property type="protein sequence ID" value="RLK57450.1"/>
    <property type="molecule type" value="Genomic_DNA"/>
</dbReference>
<sequence length="267" mass="30022">MISNLERYKKDLDALIATGDNLFNGIQRYAHREEFDKEVNKQLGKGAEEFLKGVPNFRSEYQAWYSEALSLIRQLLPDRLADFVRHYEKPKTRKSVGFESYRIEDALQGLEITRGREKIVGVDAAIPHFQQQLAILNSVKPRFESSLFDISQLVQADLFDSELDAAGALLKQRFTRAAGAMAGVVLERHLAQVCSNHAIKVAKKAPGISDLNELLKSAGVTDVPQWRFIQHLGDVRNLCDHSKAVEPTMEQVSDLVAGVKKITKTLF</sequence>
<name>A0A498CLH0_9GAMM</name>